<name>A0AAP0S8J2_LIQFO</name>
<dbReference type="AlphaFoldDB" id="A0AAP0S8J2"/>
<dbReference type="PANTHER" id="PTHR47232:SF1">
    <property type="entry name" value="TRANSDUCIN FAMILY PROTEIN _ WD-40 REPEAT FAMILY PROTEIN"/>
    <property type="match status" value="1"/>
</dbReference>
<dbReference type="EMBL" id="JBBPBK010000001">
    <property type="protein sequence ID" value="KAK9292923.1"/>
    <property type="molecule type" value="Genomic_DNA"/>
</dbReference>
<accession>A0AAP0S8J2</accession>
<sequence>MNYENVWDLLVVLCGEALVKLSFPIAENGVLVKHCELLFRSGASLLSTTDCLSPKQRRWPEDMAWHPQGDSLVSVYSADGGDSQISVMDLNKRQEVKVMGLKLIWGKLYMLVPVILRT</sequence>
<gene>
    <name evidence="1" type="ORF">L1049_020904</name>
</gene>
<proteinExistence type="predicted"/>
<dbReference type="SUPFAM" id="SSF75011">
    <property type="entry name" value="3-carboxy-cis,cis-mucoante lactonizing enzyme"/>
    <property type="match status" value="1"/>
</dbReference>
<comment type="caution">
    <text evidence="1">The sequence shown here is derived from an EMBL/GenBank/DDBJ whole genome shotgun (WGS) entry which is preliminary data.</text>
</comment>
<evidence type="ECO:0000313" key="2">
    <source>
        <dbReference type="Proteomes" id="UP001415857"/>
    </source>
</evidence>
<keyword evidence="2" id="KW-1185">Reference proteome</keyword>
<dbReference type="PANTHER" id="PTHR47232">
    <property type="entry name" value="TRANSDUCIN FAMILY PROTEIN / WD-40 REPEAT FAMILY PROTEIN"/>
    <property type="match status" value="1"/>
</dbReference>
<evidence type="ECO:0000313" key="1">
    <source>
        <dbReference type="EMBL" id="KAK9292923.1"/>
    </source>
</evidence>
<dbReference type="Proteomes" id="UP001415857">
    <property type="component" value="Unassembled WGS sequence"/>
</dbReference>
<organism evidence="1 2">
    <name type="scientific">Liquidambar formosana</name>
    <name type="common">Formosan gum</name>
    <dbReference type="NCBI Taxonomy" id="63359"/>
    <lineage>
        <taxon>Eukaryota</taxon>
        <taxon>Viridiplantae</taxon>
        <taxon>Streptophyta</taxon>
        <taxon>Embryophyta</taxon>
        <taxon>Tracheophyta</taxon>
        <taxon>Spermatophyta</taxon>
        <taxon>Magnoliopsida</taxon>
        <taxon>eudicotyledons</taxon>
        <taxon>Gunneridae</taxon>
        <taxon>Pentapetalae</taxon>
        <taxon>Saxifragales</taxon>
        <taxon>Altingiaceae</taxon>
        <taxon>Liquidambar</taxon>
    </lineage>
</organism>
<reference evidence="1 2" key="1">
    <citation type="journal article" date="2024" name="Plant J.">
        <title>Genome sequences and population genomics reveal climatic adaptation and genomic divergence between two closely related sweetgum species.</title>
        <authorList>
            <person name="Xu W.Q."/>
            <person name="Ren C.Q."/>
            <person name="Zhang X.Y."/>
            <person name="Comes H.P."/>
            <person name="Liu X.H."/>
            <person name="Li Y.G."/>
            <person name="Kettle C.J."/>
            <person name="Jalonen R."/>
            <person name="Gaisberger H."/>
            <person name="Ma Y.Z."/>
            <person name="Qiu Y.X."/>
        </authorList>
    </citation>
    <scope>NUCLEOTIDE SEQUENCE [LARGE SCALE GENOMIC DNA]</scope>
    <source>
        <strain evidence="1">Hangzhou</strain>
    </source>
</reference>
<protein>
    <submittedName>
        <fullName evidence="1">Uncharacterized protein</fullName>
    </submittedName>
</protein>